<feature type="domain" description="Acetyl xylan esterase" evidence="3">
    <location>
        <begin position="10"/>
        <end position="315"/>
    </location>
</feature>
<dbReference type="InterPro" id="IPR008391">
    <property type="entry name" value="AXE1_dom"/>
</dbReference>
<reference evidence="4 5" key="1">
    <citation type="submission" date="2018-07" db="EMBL/GenBank/DDBJ databases">
        <title>Genomic Encyclopedia of Type Strains, Phase III (KMG-III): the genomes of soil and plant-associated and newly described type strains.</title>
        <authorList>
            <person name="Whitman W."/>
        </authorList>
    </citation>
    <scope>NUCLEOTIDE SEQUENCE [LARGE SCALE GENOMIC DNA]</scope>
    <source>
        <strain evidence="4 5">CECT 7506</strain>
    </source>
</reference>
<feature type="active site" description="Nucleophile" evidence="1">
    <location>
        <position position="185"/>
    </location>
</feature>
<dbReference type="PANTHER" id="PTHR40111:SF1">
    <property type="entry name" value="CEPHALOSPORIN-C DEACETYLASE"/>
    <property type="match status" value="1"/>
</dbReference>
<comment type="caution">
    <text evidence="4">The sequence shown here is derived from an EMBL/GenBank/DDBJ whole genome shotgun (WGS) entry which is preliminary data.</text>
</comment>
<dbReference type="Proteomes" id="UP000252415">
    <property type="component" value="Unassembled WGS sequence"/>
</dbReference>
<proteinExistence type="predicted"/>
<organism evidence="4 5">
    <name type="scientific">Paenibacillus prosopidis</name>
    <dbReference type="NCBI Taxonomy" id="630520"/>
    <lineage>
        <taxon>Bacteria</taxon>
        <taxon>Bacillati</taxon>
        <taxon>Bacillota</taxon>
        <taxon>Bacilli</taxon>
        <taxon>Bacillales</taxon>
        <taxon>Paenibacillaceae</taxon>
        <taxon>Paenibacillus</taxon>
    </lineage>
</organism>
<dbReference type="GO" id="GO:0052689">
    <property type="term" value="F:carboxylic ester hydrolase activity"/>
    <property type="evidence" value="ECO:0007669"/>
    <property type="project" value="TreeGrafter"/>
</dbReference>
<dbReference type="PANTHER" id="PTHR40111">
    <property type="entry name" value="CEPHALOSPORIN-C DEACETYLASE"/>
    <property type="match status" value="1"/>
</dbReference>
<evidence type="ECO:0000313" key="5">
    <source>
        <dbReference type="Proteomes" id="UP000252415"/>
    </source>
</evidence>
<protein>
    <submittedName>
        <fullName evidence="4">Cephalosporin-C deacetylase</fullName>
    </submittedName>
</protein>
<dbReference type="GO" id="GO:0005976">
    <property type="term" value="P:polysaccharide metabolic process"/>
    <property type="evidence" value="ECO:0007669"/>
    <property type="project" value="TreeGrafter"/>
</dbReference>
<feature type="active site" description="Charge relay system" evidence="1">
    <location>
        <position position="270"/>
    </location>
</feature>
<dbReference type="AlphaFoldDB" id="A0A368VK24"/>
<dbReference type="EMBL" id="QPJD01000021">
    <property type="protein sequence ID" value="RCW41727.1"/>
    <property type="molecule type" value="Genomic_DNA"/>
</dbReference>
<dbReference type="SUPFAM" id="SSF53474">
    <property type="entry name" value="alpha/beta-Hydrolases"/>
    <property type="match status" value="1"/>
</dbReference>
<evidence type="ECO:0000256" key="2">
    <source>
        <dbReference type="PIRSR" id="PIRSR639069-2"/>
    </source>
</evidence>
<evidence type="ECO:0000313" key="4">
    <source>
        <dbReference type="EMBL" id="RCW41727.1"/>
    </source>
</evidence>
<gene>
    <name evidence="4" type="ORF">DFP97_1217</name>
</gene>
<accession>A0A368VK24</accession>
<dbReference type="Gene3D" id="3.40.50.1820">
    <property type="entry name" value="alpha/beta hydrolase"/>
    <property type="match status" value="1"/>
</dbReference>
<sequence length="320" mass="35493">MYATDRRQNDLLAYNPPATIAADELDRYWKGVLSSYAQKPLDITREQLKSPFPALRVERLTYKGSDDTPIHGLFLLPQQQTADEKPPCIIIYPGYTGDKGLPERYAAWLLLGYAVLAVDARGQSGETGNLLTWETGSAKGWVSQGIRQKENSYYHAVTMDAVRAVDAAAMQPEIEASRIAVYGGSQGGGLALLAASLNPKVSAVIADIPNMCHMDYGIMHSTGSLTEIAQYVKRYPEQLSSVLETIAHFDLLNLADRIKAPVLMSVGWKDTVCLPETVYAVYNRIRSHKQINDYPFSGHEVSEYQTRAAIEFLKEAFKRA</sequence>
<feature type="active site" description="Charge relay system" evidence="1">
    <location>
        <position position="299"/>
    </location>
</feature>
<evidence type="ECO:0000259" key="3">
    <source>
        <dbReference type="Pfam" id="PF05448"/>
    </source>
</evidence>
<keyword evidence="5" id="KW-1185">Reference proteome</keyword>
<dbReference type="InterPro" id="IPR039069">
    <property type="entry name" value="CE7"/>
</dbReference>
<evidence type="ECO:0000256" key="1">
    <source>
        <dbReference type="PIRSR" id="PIRSR639069-1"/>
    </source>
</evidence>
<dbReference type="InterPro" id="IPR029058">
    <property type="entry name" value="AB_hydrolase_fold"/>
</dbReference>
<dbReference type="Pfam" id="PF05448">
    <property type="entry name" value="AXE1"/>
    <property type="match status" value="1"/>
</dbReference>
<name>A0A368VK24_9BACL</name>
<feature type="binding site" evidence="2">
    <location>
        <position position="95"/>
    </location>
    <ligand>
        <name>substrate</name>
    </ligand>
</feature>